<evidence type="ECO:0000313" key="2">
    <source>
        <dbReference type="Proteomes" id="UP000016960"/>
    </source>
</evidence>
<dbReference type="InParanoid" id="U5DRG4"/>
<organism evidence="1 2">
    <name type="scientific">Rubidibacter lacunae KORDI 51-2</name>
    <dbReference type="NCBI Taxonomy" id="582515"/>
    <lineage>
        <taxon>Bacteria</taxon>
        <taxon>Bacillati</taxon>
        <taxon>Cyanobacteriota</taxon>
        <taxon>Cyanophyceae</taxon>
        <taxon>Oscillatoriophycideae</taxon>
        <taxon>Chroococcales</taxon>
        <taxon>Aphanothecaceae</taxon>
        <taxon>Rubidibacter</taxon>
    </lineage>
</organism>
<keyword evidence="2" id="KW-1185">Reference proteome</keyword>
<accession>U5DRG4</accession>
<evidence type="ECO:0000313" key="1">
    <source>
        <dbReference type="EMBL" id="ERN43199.1"/>
    </source>
</evidence>
<dbReference type="EMBL" id="ASSJ01000001">
    <property type="protein sequence ID" value="ERN43199.1"/>
    <property type="molecule type" value="Genomic_DNA"/>
</dbReference>
<sequence>MNLLVTHKPERLPLSLACQQLDLNRSSLFARRDTAKVATARGVKCLRERDNRAP</sequence>
<gene>
    <name evidence="1" type="ORF">KR51_00000930</name>
</gene>
<reference evidence="1 2" key="1">
    <citation type="submission" date="2013-05" db="EMBL/GenBank/DDBJ databases">
        <title>Draft genome sequence of Rubidibacter lacunae KORDI 51-2.</title>
        <authorList>
            <person name="Choi D.H."/>
            <person name="Noh J.H."/>
            <person name="Kwon K.-K."/>
            <person name="Lee J.-H."/>
            <person name="Ryu J.-Y."/>
        </authorList>
    </citation>
    <scope>NUCLEOTIDE SEQUENCE [LARGE SCALE GENOMIC DNA]</scope>
    <source>
        <strain evidence="1 2">KORDI 51-2</strain>
    </source>
</reference>
<proteinExistence type="predicted"/>
<dbReference type="AlphaFoldDB" id="U5DRG4"/>
<name>U5DRG4_9CHRO</name>
<dbReference type="STRING" id="582515.KR51_00000930"/>
<dbReference type="RefSeq" id="WP_022603747.1">
    <property type="nucleotide sequence ID" value="NZ_ASSJ01000001.1"/>
</dbReference>
<dbReference type="Proteomes" id="UP000016960">
    <property type="component" value="Unassembled WGS sequence"/>
</dbReference>
<protein>
    <submittedName>
        <fullName evidence="1">Uncharacterized protein</fullName>
    </submittedName>
</protein>
<comment type="caution">
    <text evidence="1">The sequence shown here is derived from an EMBL/GenBank/DDBJ whole genome shotgun (WGS) entry which is preliminary data.</text>
</comment>